<dbReference type="Gene3D" id="1.10.287.470">
    <property type="entry name" value="Helix hairpin bin"/>
    <property type="match status" value="1"/>
</dbReference>
<comment type="similarity">
    <text evidence="1">Belongs to the membrane fusion protein (MFP) (TC 8.A.1) family.</text>
</comment>
<gene>
    <name evidence="8" type="ORF">VPK24_14205</name>
</gene>
<keyword evidence="4" id="KW-0472">Membrane</keyword>
<keyword evidence="9" id="KW-1185">Reference proteome</keyword>
<organism evidence="8 9">
    <name type="scientific">Limnothrix redekei LRLZ20PSL1</name>
    <dbReference type="NCBI Taxonomy" id="3112953"/>
    <lineage>
        <taxon>Bacteria</taxon>
        <taxon>Bacillati</taxon>
        <taxon>Cyanobacteriota</taxon>
        <taxon>Cyanophyceae</taxon>
        <taxon>Pseudanabaenales</taxon>
        <taxon>Pseudanabaenaceae</taxon>
        <taxon>Limnothrix</taxon>
    </lineage>
</organism>
<dbReference type="RefSeq" id="WP_393014348.1">
    <property type="nucleotide sequence ID" value="NZ_JAZAQF010000082.1"/>
</dbReference>
<feature type="region of interest" description="Disordered" evidence="3">
    <location>
        <begin position="1"/>
        <end position="47"/>
    </location>
</feature>
<evidence type="ECO:0000256" key="2">
    <source>
        <dbReference type="SAM" id="Coils"/>
    </source>
</evidence>
<evidence type="ECO:0000259" key="7">
    <source>
        <dbReference type="Pfam" id="PF25967"/>
    </source>
</evidence>
<keyword evidence="2" id="KW-0175">Coiled coil</keyword>
<feature type="domain" description="YbhG-like alpha-helical hairpin" evidence="5">
    <location>
        <begin position="150"/>
        <end position="293"/>
    </location>
</feature>
<evidence type="ECO:0000313" key="9">
    <source>
        <dbReference type="Proteomes" id="UP001604335"/>
    </source>
</evidence>
<evidence type="ECO:0000313" key="8">
    <source>
        <dbReference type="EMBL" id="MFG3818796.1"/>
    </source>
</evidence>
<sequence length="503" mass="53590">MQLESQPDTQRSNAGRSGTAQRSPSSAPAADSDSGSAPPASPSALQELNQWEQRSRRLFWPLLGVAATAILGAAGWSLWQLRKPADPAVDPLAKLTVPVTSADLTVKIDASGTIRPIQTVNLSPKTSGRLLELYVEQGDAVQKGQVIARMDDAELQAQLARAQAGLARAQARLAEAQTGNRPEEIAEAEARVNRSRADVVSAQARLDLARERLERNRSLAEAGVIERDRLDGFEQEARSAKADVDRAKAALVESQKGRDRIRNGSRIEDIAAARADVAEARAQMTLVQTQLNDTVVRAPFAGFISQKYAEPGSFVTPTTSASSGSGATSTSIAALASGLEVLARVPEVDIGQIRLGQTVEITADAYPDRVFRGRVKLVAPEAVRERDVTSFEVRVAILSGQEVLRSGMNVDLVFVGDRLPQAVVVPTVAVVTDRGRTGVLVPNATQKPEFRAVVLGPTLGNQVQVLQGIKPGDRVFTDLPPGQTLDSILNNKAKPGDGRSANP</sequence>
<evidence type="ECO:0000256" key="1">
    <source>
        <dbReference type="ARBA" id="ARBA00009477"/>
    </source>
</evidence>
<evidence type="ECO:0000256" key="3">
    <source>
        <dbReference type="SAM" id="MobiDB-lite"/>
    </source>
</evidence>
<evidence type="ECO:0000256" key="4">
    <source>
        <dbReference type="SAM" id="Phobius"/>
    </source>
</evidence>
<keyword evidence="4" id="KW-1133">Transmembrane helix</keyword>
<feature type="transmembrane region" description="Helical" evidence="4">
    <location>
        <begin position="58"/>
        <end position="79"/>
    </location>
</feature>
<dbReference type="InterPro" id="IPR058792">
    <property type="entry name" value="Beta-barrel_RND_2"/>
</dbReference>
<dbReference type="Proteomes" id="UP001604335">
    <property type="component" value="Unassembled WGS sequence"/>
</dbReference>
<protein>
    <submittedName>
        <fullName evidence="8">Efflux RND transporter periplasmic adaptor subunit</fullName>
    </submittedName>
</protein>
<feature type="region of interest" description="Disordered" evidence="3">
    <location>
        <begin position="480"/>
        <end position="503"/>
    </location>
</feature>
<dbReference type="PRINTS" id="PR01490">
    <property type="entry name" value="RTXTOXIND"/>
</dbReference>
<dbReference type="Pfam" id="PF25954">
    <property type="entry name" value="Beta-barrel_RND_2"/>
    <property type="match status" value="1"/>
</dbReference>
<evidence type="ECO:0000259" key="5">
    <source>
        <dbReference type="Pfam" id="PF25881"/>
    </source>
</evidence>
<dbReference type="Gene3D" id="2.40.30.170">
    <property type="match status" value="1"/>
</dbReference>
<feature type="domain" description="CusB-like beta-barrel" evidence="6">
    <location>
        <begin position="342"/>
        <end position="414"/>
    </location>
</feature>
<feature type="domain" description="Multidrug resistance protein MdtA-like C-terminal permuted SH3" evidence="7">
    <location>
        <begin position="421"/>
        <end position="478"/>
    </location>
</feature>
<feature type="coiled-coil region" evidence="2">
    <location>
        <begin position="152"/>
        <end position="205"/>
    </location>
</feature>
<dbReference type="NCBIfam" id="TIGR01730">
    <property type="entry name" value="RND_mfp"/>
    <property type="match status" value="1"/>
</dbReference>
<dbReference type="PANTHER" id="PTHR30469">
    <property type="entry name" value="MULTIDRUG RESISTANCE PROTEIN MDTA"/>
    <property type="match status" value="1"/>
</dbReference>
<evidence type="ECO:0000259" key="6">
    <source>
        <dbReference type="Pfam" id="PF25954"/>
    </source>
</evidence>
<feature type="compositionally biased region" description="Polar residues" evidence="3">
    <location>
        <begin position="1"/>
        <end position="22"/>
    </location>
</feature>
<dbReference type="SUPFAM" id="SSF111369">
    <property type="entry name" value="HlyD-like secretion proteins"/>
    <property type="match status" value="2"/>
</dbReference>
<dbReference type="Gene3D" id="2.40.50.100">
    <property type="match status" value="1"/>
</dbReference>
<dbReference type="InterPro" id="IPR059052">
    <property type="entry name" value="HH_YbhG-like"/>
</dbReference>
<reference evidence="9" key="1">
    <citation type="journal article" date="2024" name="Algal Res.">
        <title>Biochemical, toxicological and genomic investigation of a high-biomass producing Limnothrix strain isolated from Italian shallow drinking water reservoir.</title>
        <authorList>
            <person name="Simonazzi M."/>
            <person name="Shishido T.K."/>
            <person name="Delbaje E."/>
            <person name="Wahlsten M."/>
            <person name="Fewer D.P."/>
            <person name="Sivonen K."/>
            <person name="Pezzolesi L."/>
            <person name="Pistocchi R."/>
        </authorList>
    </citation>
    <scope>NUCLEOTIDE SEQUENCE [LARGE SCALE GENOMIC DNA]</scope>
    <source>
        <strain evidence="9">LRLZ20PSL1</strain>
    </source>
</reference>
<dbReference type="PANTHER" id="PTHR30469:SF33">
    <property type="entry name" value="SLR1207 PROTEIN"/>
    <property type="match status" value="1"/>
</dbReference>
<proteinExistence type="inferred from homology"/>
<dbReference type="Pfam" id="PF25881">
    <property type="entry name" value="HH_YBHG"/>
    <property type="match status" value="1"/>
</dbReference>
<dbReference type="Pfam" id="PF25967">
    <property type="entry name" value="RND-MFP_C"/>
    <property type="match status" value="1"/>
</dbReference>
<dbReference type="InterPro" id="IPR058627">
    <property type="entry name" value="MdtA-like_C"/>
</dbReference>
<comment type="caution">
    <text evidence="8">The sequence shown here is derived from an EMBL/GenBank/DDBJ whole genome shotgun (WGS) entry which is preliminary data.</text>
</comment>
<feature type="compositionally biased region" description="Low complexity" evidence="3">
    <location>
        <begin position="23"/>
        <end position="44"/>
    </location>
</feature>
<dbReference type="Gene3D" id="2.40.420.20">
    <property type="match status" value="1"/>
</dbReference>
<accession>A0ABW7CCN9</accession>
<dbReference type="InterPro" id="IPR006143">
    <property type="entry name" value="RND_pump_MFP"/>
</dbReference>
<dbReference type="EMBL" id="JAZAQF010000082">
    <property type="protein sequence ID" value="MFG3818796.1"/>
    <property type="molecule type" value="Genomic_DNA"/>
</dbReference>
<feature type="coiled-coil region" evidence="2">
    <location>
        <begin position="230"/>
        <end position="290"/>
    </location>
</feature>
<name>A0ABW7CCN9_9CYAN</name>
<keyword evidence="4" id="KW-0812">Transmembrane</keyword>